<gene>
    <name evidence="2" type="ORF">NCTC10343_00205</name>
</gene>
<organism evidence="2 3">
    <name type="scientific">Paenibacillus polymyxa</name>
    <name type="common">Bacillus polymyxa</name>
    <dbReference type="NCBI Taxonomy" id="1406"/>
    <lineage>
        <taxon>Bacteria</taxon>
        <taxon>Bacillati</taxon>
        <taxon>Bacillota</taxon>
        <taxon>Bacilli</taxon>
        <taxon>Bacillales</taxon>
        <taxon>Paenibacillaceae</taxon>
        <taxon>Paenibacillus</taxon>
    </lineage>
</organism>
<proteinExistence type="predicted"/>
<keyword evidence="1" id="KW-0732">Signal</keyword>
<reference evidence="2 3" key="1">
    <citation type="submission" date="2018-06" db="EMBL/GenBank/DDBJ databases">
        <authorList>
            <consortium name="Pathogen Informatics"/>
            <person name="Doyle S."/>
        </authorList>
    </citation>
    <scope>NUCLEOTIDE SEQUENCE [LARGE SCALE GENOMIC DNA]</scope>
    <source>
        <strain evidence="2 3">NCTC10343</strain>
    </source>
</reference>
<dbReference type="Proteomes" id="UP000254400">
    <property type="component" value="Unassembled WGS sequence"/>
</dbReference>
<dbReference type="RefSeq" id="WP_019685798.1">
    <property type="nucleotide sequence ID" value="NZ_CP036496.1"/>
</dbReference>
<evidence type="ECO:0000313" key="3">
    <source>
        <dbReference type="Proteomes" id="UP000254400"/>
    </source>
</evidence>
<dbReference type="AlphaFoldDB" id="A0A378XPB1"/>
<dbReference type="EMBL" id="UGSC01000001">
    <property type="protein sequence ID" value="SUA62063.1"/>
    <property type="molecule type" value="Genomic_DNA"/>
</dbReference>
<feature type="chain" id="PRO_5016682285" evidence="1">
    <location>
        <begin position="26"/>
        <end position="334"/>
    </location>
</feature>
<evidence type="ECO:0000313" key="2">
    <source>
        <dbReference type="EMBL" id="SUA62063.1"/>
    </source>
</evidence>
<name>A0A378XPB1_PAEPO</name>
<sequence length="334" mass="36061">MKKKIGFVLVSMVVGMSFISGTSNAYGLNGIIAGKFSVEEKPTYKFTLTSAALKKDGGIVATGRTSNIRAWYNSYDENGRVFWSSQSEVLVEPGTTIVLSDGSTLSSSEYGEWEIKDESGSTVQTGKWDMGGPVYKIKQLKNGKILFAGSRGAYQIFEPDMTPFRSGMWSANAVIYDAEEMDNGNILLVGTHGNWSVINNEGKGLKSGRYKTSAITSVARLSDGNLIAVTTPGSYILFNQEGTIIGDGLVSGKNVVSSLRSVTSFPGNHVVVRDGSKVHILKIENNTAMNVYTGKTIVVPDEIDNKTTVKISDNKIFFGGKNGIFQILEVDLTP</sequence>
<evidence type="ECO:0000256" key="1">
    <source>
        <dbReference type="SAM" id="SignalP"/>
    </source>
</evidence>
<feature type="signal peptide" evidence="1">
    <location>
        <begin position="1"/>
        <end position="25"/>
    </location>
</feature>
<dbReference type="GeneID" id="93349060"/>
<protein>
    <submittedName>
        <fullName evidence="2">Uncharacterized protein</fullName>
    </submittedName>
</protein>
<dbReference type="SUPFAM" id="SSF50978">
    <property type="entry name" value="WD40 repeat-like"/>
    <property type="match status" value="1"/>
</dbReference>
<accession>A0A378XPB1</accession>
<dbReference type="InterPro" id="IPR036322">
    <property type="entry name" value="WD40_repeat_dom_sf"/>
</dbReference>